<accession>A0A4D6M9G4</accession>
<name>A0A4D6M9G4_VIGUN</name>
<dbReference type="GO" id="GO:0008270">
    <property type="term" value="F:zinc ion binding"/>
    <property type="evidence" value="ECO:0007669"/>
    <property type="project" value="UniProtKB-KW"/>
</dbReference>
<dbReference type="EC" id="2.3.2.27" evidence="3"/>
<gene>
    <name evidence="13" type="ORF">DEO72_LG6g1828</name>
</gene>
<feature type="transmembrane region" description="Helical" evidence="12">
    <location>
        <begin position="69"/>
        <end position="87"/>
    </location>
</feature>
<keyword evidence="6" id="KW-0479">Metal-binding</keyword>
<evidence type="ECO:0000256" key="10">
    <source>
        <dbReference type="ARBA" id="ARBA00022989"/>
    </source>
</evidence>
<reference evidence="13 14" key="1">
    <citation type="submission" date="2019-04" db="EMBL/GenBank/DDBJ databases">
        <title>An improved genome assembly and genetic linkage map for asparagus bean, Vigna unguiculata ssp. sesquipedialis.</title>
        <authorList>
            <person name="Xia Q."/>
            <person name="Zhang R."/>
            <person name="Dong Y."/>
        </authorList>
    </citation>
    <scope>NUCLEOTIDE SEQUENCE [LARGE SCALE GENOMIC DNA]</scope>
    <source>
        <tissue evidence="13">Leaf</tissue>
    </source>
</reference>
<evidence type="ECO:0000256" key="9">
    <source>
        <dbReference type="ARBA" id="ARBA00022833"/>
    </source>
</evidence>
<protein>
    <recommendedName>
        <fullName evidence="3">RING-type E3 ubiquitin transferase</fullName>
        <ecNumber evidence="3">2.3.2.27</ecNumber>
    </recommendedName>
</protein>
<evidence type="ECO:0000256" key="3">
    <source>
        <dbReference type="ARBA" id="ARBA00012483"/>
    </source>
</evidence>
<evidence type="ECO:0000256" key="12">
    <source>
        <dbReference type="SAM" id="Phobius"/>
    </source>
</evidence>
<keyword evidence="5 12" id="KW-0812">Transmembrane</keyword>
<comment type="subcellular location">
    <subcellularLocation>
        <location evidence="2">Membrane</location>
        <topology evidence="2">Multi-pass membrane protein</topology>
    </subcellularLocation>
</comment>
<keyword evidence="4" id="KW-0808">Transferase</keyword>
<evidence type="ECO:0000256" key="1">
    <source>
        <dbReference type="ARBA" id="ARBA00000900"/>
    </source>
</evidence>
<comment type="catalytic activity">
    <reaction evidence="1">
        <text>S-ubiquitinyl-[E2 ubiquitin-conjugating enzyme]-L-cysteine + [acceptor protein]-L-lysine = [E2 ubiquitin-conjugating enzyme]-L-cysteine + N(6)-ubiquitinyl-[acceptor protein]-L-lysine.</text>
        <dbReference type="EC" id="2.3.2.27"/>
    </reaction>
</comment>
<feature type="transmembrane region" description="Helical" evidence="12">
    <location>
        <begin position="169"/>
        <end position="188"/>
    </location>
</feature>
<evidence type="ECO:0000256" key="7">
    <source>
        <dbReference type="ARBA" id="ARBA00022771"/>
    </source>
</evidence>
<sequence length="367" mass="41079">MDQGQRHVSATSATDNPVLRCTTVCTLPFARLVAASRRRLFLSDCADGRSDDDDGAECGYSRAVLVLDMVWNLAFVVVAASVLLSTLRERPSTPLRLWLCGYAFECVLHMAFVFFEFRLGVRDSFGHTTYSIVKKLEPINTLASSVWWVFGFYWIVVGGQALLEDSPRLYWLTVVFLAFDIFFIIFCIGMTCVVFFALFCIIPIIALAYAMKIREGASEEDIRSLPMYMFSQSNSLVMVDDKKQLVNARVDLCNGSHMSELSLNLDDSVSVDCVFVSFIQNAVSAYVHMLMEQNCTAFLVPTIFTVNALAVGFEQKQPARSANLISLEVIRWFDLSETKIGQSSLKTNLPLESQNTRDILLTTTVGK</sequence>
<keyword evidence="11 12" id="KW-0472">Membrane</keyword>
<proteinExistence type="predicted"/>
<keyword evidence="14" id="KW-1185">Reference proteome</keyword>
<evidence type="ECO:0000313" key="14">
    <source>
        <dbReference type="Proteomes" id="UP000501690"/>
    </source>
</evidence>
<keyword evidence="7" id="KW-0863">Zinc-finger</keyword>
<dbReference type="GO" id="GO:0006511">
    <property type="term" value="P:ubiquitin-dependent protein catabolic process"/>
    <property type="evidence" value="ECO:0007669"/>
    <property type="project" value="TreeGrafter"/>
</dbReference>
<evidence type="ECO:0000256" key="5">
    <source>
        <dbReference type="ARBA" id="ARBA00022692"/>
    </source>
</evidence>
<dbReference type="EMBL" id="CP039350">
    <property type="protein sequence ID" value="QCD97118.1"/>
    <property type="molecule type" value="Genomic_DNA"/>
</dbReference>
<dbReference type="GO" id="GO:0016020">
    <property type="term" value="C:membrane"/>
    <property type="evidence" value="ECO:0007669"/>
    <property type="project" value="UniProtKB-SubCell"/>
</dbReference>
<feature type="transmembrane region" description="Helical" evidence="12">
    <location>
        <begin position="194"/>
        <end position="211"/>
    </location>
</feature>
<dbReference type="AlphaFoldDB" id="A0A4D6M9G4"/>
<dbReference type="GO" id="GO:0016567">
    <property type="term" value="P:protein ubiquitination"/>
    <property type="evidence" value="ECO:0007669"/>
    <property type="project" value="TreeGrafter"/>
</dbReference>
<organism evidence="13 14">
    <name type="scientific">Vigna unguiculata</name>
    <name type="common">Cowpea</name>
    <dbReference type="NCBI Taxonomy" id="3917"/>
    <lineage>
        <taxon>Eukaryota</taxon>
        <taxon>Viridiplantae</taxon>
        <taxon>Streptophyta</taxon>
        <taxon>Embryophyta</taxon>
        <taxon>Tracheophyta</taxon>
        <taxon>Spermatophyta</taxon>
        <taxon>Magnoliopsida</taxon>
        <taxon>eudicotyledons</taxon>
        <taxon>Gunneridae</taxon>
        <taxon>Pentapetalae</taxon>
        <taxon>rosids</taxon>
        <taxon>fabids</taxon>
        <taxon>Fabales</taxon>
        <taxon>Fabaceae</taxon>
        <taxon>Papilionoideae</taxon>
        <taxon>50 kb inversion clade</taxon>
        <taxon>NPAAA clade</taxon>
        <taxon>indigoferoid/millettioid clade</taxon>
        <taxon>Phaseoleae</taxon>
        <taxon>Vigna</taxon>
    </lineage>
</organism>
<evidence type="ECO:0000313" key="13">
    <source>
        <dbReference type="EMBL" id="QCD97118.1"/>
    </source>
</evidence>
<keyword evidence="9" id="KW-0862">Zinc</keyword>
<feature type="transmembrane region" description="Helical" evidence="12">
    <location>
        <begin position="99"/>
        <end position="119"/>
    </location>
</feature>
<dbReference type="PANTHER" id="PTHR45977:SF19">
    <property type="entry name" value="RING-TYPE DOMAIN-CONTAINING PROTEIN"/>
    <property type="match status" value="1"/>
</dbReference>
<feature type="transmembrane region" description="Helical" evidence="12">
    <location>
        <begin position="139"/>
        <end position="157"/>
    </location>
</feature>
<evidence type="ECO:0000256" key="8">
    <source>
        <dbReference type="ARBA" id="ARBA00022786"/>
    </source>
</evidence>
<evidence type="ECO:0000256" key="6">
    <source>
        <dbReference type="ARBA" id="ARBA00022723"/>
    </source>
</evidence>
<dbReference type="GO" id="GO:0000325">
    <property type="term" value="C:plant-type vacuole"/>
    <property type="evidence" value="ECO:0007669"/>
    <property type="project" value="TreeGrafter"/>
</dbReference>
<keyword evidence="10 12" id="KW-1133">Transmembrane helix</keyword>
<evidence type="ECO:0000256" key="4">
    <source>
        <dbReference type="ARBA" id="ARBA00022679"/>
    </source>
</evidence>
<dbReference type="Proteomes" id="UP000501690">
    <property type="component" value="Linkage Group LG6"/>
</dbReference>
<evidence type="ECO:0000256" key="11">
    <source>
        <dbReference type="ARBA" id="ARBA00023136"/>
    </source>
</evidence>
<evidence type="ECO:0000256" key="2">
    <source>
        <dbReference type="ARBA" id="ARBA00004141"/>
    </source>
</evidence>
<keyword evidence="8" id="KW-0833">Ubl conjugation pathway</keyword>
<dbReference type="GO" id="GO:0061630">
    <property type="term" value="F:ubiquitin protein ligase activity"/>
    <property type="evidence" value="ECO:0007669"/>
    <property type="project" value="UniProtKB-EC"/>
</dbReference>
<dbReference type="PANTHER" id="PTHR45977">
    <property type="entry name" value="TARGET OF ERK KINASE MPK-1"/>
    <property type="match status" value="1"/>
</dbReference>